<comment type="caution">
    <text evidence="2">The sequence shown here is derived from an EMBL/GenBank/DDBJ whole genome shotgun (WGS) entry which is preliminary data.</text>
</comment>
<dbReference type="EMBL" id="BDGU01000209">
    <property type="protein sequence ID" value="GAW04799.1"/>
    <property type="molecule type" value="Genomic_DNA"/>
</dbReference>
<name>A0A1Q3ECA4_LENED</name>
<dbReference type="Proteomes" id="UP000188533">
    <property type="component" value="Unassembled WGS sequence"/>
</dbReference>
<proteinExistence type="predicted"/>
<evidence type="ECO:0000313" key="2">
    <source>
        <dbReference type="EMBL" id="GAW04799.1"/>
    </source>
</evidence>
<protein>
    <submittedName>
        <fullName evidence="2">Uncharacterized protein</fullName>
    </submittedName>
</protein>
<organism evidence="2 3">
    <name type="scientific">Lentinula edodes</name>
    <name type="common">Shiitake mushroom</name>
    <name type="synonym">Lentinus edodes</name>
    <dbReference type="NCBI Taxonomy" id="5353"/>
    <lineage>
        <taxon>Eukaryota</taxon>
        <taxon>Fungi</taxon>
        <taxon>Dikarya</taxon>
        <taxon>Basidiomycota</taxon>
        <taxon>Agaricomycotina</taxon>
        <taxon>Agaricomycetes</taxon>
        <taxon>Agaricomycetidae</taxon>
        <taxon>Agaricales</taxon>
        <taxon>Marasmiineae</taxon>
        <taxon>Omphalotaceae</taxon>
        <taxon>Lentinula</taxon>
    </lineage>
</organism>
<sequence>MSLIGFAYTEALIGKEYENKPIRLSSLTLPARRPTHPSIEYLYLLPKLGLESQNPKCPVYASKSMMKANMPQMIYEAHGEPPVYATTSEIESDSPAPPYTATDGINPPAMSKRDTDRNQVIFFKEHDNVVMRLPREEFTKSWALKGECHRTHKDLPKTAADQWNAWKDTILGWPSFLDLVD</sequence>
<evidence type="ECO:0000256" key="1">
    <source>
        <dbReference type="SAM" id="MobiDB-lite"/>
    </source>
</evidence>
<feature type="region of interest" description="Disordered" evidence="1">
    <location>
        <begin position="87"/>
        <end position="113"/>
    </location>
</feature>
<reference evidence="2 3" key="1">
    <citation type="submission" date="2016-08" db="EMBL/GenBank/DDBJ databases">
        <authorList>
            <consortium name="Lentinula edodes genome sequencing consortium"/>
            <person name="Sakamoto Y."/>
            <person name="Nakade K."/>
            <person name="Sato S."/>
            <person name="Yoshida Y."/>
            <person name="Miyazaki K."/>
            <person name="Natsume S."/>
            <person name="Konno N."/>
        </authorList>
    </citation>
    <scope>NUCLEOTIDE SEQUENCE [LARGE SCALE GENOMIC DNA]</scope>
    <source>
        <strain evidence="2 3">NBRC 111202</strain>
    </source>
</reference>
<reference evidence="2 3" key="2">
    <citation type="submission" date="2017-02" db="EMBL/GenBank/DDBJ databases">
        <title>A genome survey and senescence transcriptome analysis in Lentinula edodes.</title>
        <authorList>
            <person name="Sakamoto Y."/>
            <person name="Nakade K."/>
            <person name="Sato S."/>
            <person name="Yoshida Y."/>
            <person name="Miyazaki K."/>
            <person name="Natsume S."/>
            <person name="Konno N."/>
        </authorList>
    </citation>
    <scope>NUCLEOTIDE SEQUENCE [LARGE SCALE GENOMIC DNA]</scope>
    <source>
        <strain evidence="2 3">NBRC 111202</strain>
    </source>
</reference>
<accession>A0A1Q3ECA4</accession>
<dbReference type="AlphaFoldDB" id="A0A1Q3ECA4"/>
<gene>
    <name evidence="2" type="ORF">LENED_006612</name>
</gene>
<keyword evidence="3" id="KW-1185">Reference proteome</keyword>
<evidence type="ECO:0000313" key="3">
    <source>
        <dbReference type="Proteomes" id="UP000188533"/>
    </source>
</evidence>